<name>A0A915K1F2_ROMCU</name>
<dbReference type="WBParaSite" id="nRc.2.0.1.t32045-RA">
    <property type="protein sequence ID" value="nRc.2.0.1.t32045-RA"/>
    <property type="gene ID" value="nRc.2.0.1.g32045"/>
</dbReference>
<reference evidence="2" key="1">
    <citation type="submission" date="2022-11" db="UniProtKB">
        <authorList>
            <consortium name="WormBaseParasite"/>
        </authorList>
    </citation>
    <scope>IDENTIFICATION</scope>
</reference>
<evidence type="ECO:0000313" key="1">
    <source>
        <dbReference type="Proteomes" id="UP000887565"/>
    </source>
</evidence>
<accession>A0A915K1F2</accession>
<protein>
    <submittedName>
        <fullName evidence="2">Uncharacterized protein</fullName>
    </submittedName>
</protein>
<evidence type="ECO:0000313" key="2">
    <source>
        <dbReference type="WBParaSite" id="nRc.2.0.1.t32045-RA"/>
    </source>
</evidence>
<dbReference type="AlphaFoldDB" id="A0A915K1F2"/>
<keyword evidence="1" id="KW-1185">Reference proteome</keyword>
<proteinExistence type="predicted"/>
<dbReference type="Proteomes" id="UP000887565">
    <property type="component" value="Unplaced"/>
</dbReference>
<sequence>MIITRVVLPRWPVISVHRFTTDAVLHSNAAAHSLAIIRIETAACRRSTAATIARIMRQVGRISTVIAAVGRWSVTTAGASLNIKICILKCVQPTCPKSKKGVAPGHGGVKTGEAATIVAGADDAPVFDVDAAVDAGGTAASGTKIKAVCGVVPSNEPGVAATKFHRGFRVISTYNVYAPV</sequence>
<organism evidence="1 2">
    <name type="scientific">Romanomermis culicivorax</name>
    <name type="common">Nematode worm</name>
    <dbReference type="NCBI Taxonomy" id="13658"/>
    <lineage>
        <taxon>Eukaryota</taxon>
        <taxon>Metazoa</taxon>
        <taxon>Ecdysozoa</taxon>
        <taxon>Nematoda</taxon>
        <taxon>Enoplea</taxon>
        <taxon>Dorylaimia</taxon>
        <taxon>Mermithida</taxon>
        <taxon>Mermithoidea</taxon>
        <taxon>Mermithidae</taxon>
        <taxon>Romanomermis</taxon>
    </lineage>
</organism>